<keyword evidence="1" id="KW-0812">Transmembrane</keyword>
<gene>
    <name evidence="3" type="ORF">E7Z79_02375</name>
</gene>
<reference evidence="3" key="1">
    <citation type="submission" date="2019-04" db="EMBL/GenBank/DDBJ databases">
        <title>Evolution of Biomass-Degrading Anaerobic Consortia Revealed by Metagenomics.</title>
        <authorList>
            <person name="Peng X."/>
        </authorList>
    </citation>
    <scope>NUCLEOTIDE SEQUENCE</scope>
    <source>
        <strain evidence="3">SIG18</strain>
    </source>
</reference>
<sequence>MVQYCRKCGKELADDSEFCDGCGFKLNENPNAKQVVKHSEDNKNEFVTKLPLILAVVGIVVSIAEGLGTPMLMGWDNILTAMAIGIVGGIIGIVLMEKLDEPLIAAVEFIATGALVFMFIGRFGEISTILFIIAAILTLYFKGYYAHNKKLWLIPILTVVLIFVMIIAGGAFYQMNAVNSIEVGNITENIGDGGYGYFNGSVTGDIFVGTNFDYLEVTVNYYDNQDKIIYSGIAWNDLNPESGKTYHFDGMYFDQKQPAKAEVKVVDSAKSTTPLYTENITISPVSGV</sequence>
<evidence type="ECO:0000313" key="3">
    <source>
        <dbReference type="EMBL" id="MBE6501268.1"/>
    </source>
</evidence>
<dbReference type="Proteomes" id="UP000783037">
    <property type="component" value="Unassembled WGS sequence"/>
</dbReference>
<feature type="transmembrane region" description="Helical" evidence="1">
    <location>
        <begin position="78"/>
        <end position="96"/>
    </location>
</feature>
<keyword evidence="1" id="KW-0472">Membrane</keyword>
<proteinExistence type="predicted"/>
<protein>
    <submittedName>
        <fullName evidence="3">Zinc ribbon domain-containing protein</fullName>
    </submittedName>
</protein>
<feature type="domain" description="Zinc-ribbon" evidence="2">
    <location>
        <begin position="4"/>
        <end position="26"/>
    </location>
</feature>
<keyword evidence="1" id="KW-1133">Transmembrane helix</keyword>
<dbReference type="EMBL" id="SUTK01000006">
    <property type="protein sequence ID" value="MBE6501268.1"/>
    <property type="molecule type" value="Genomic_DNA"/>
</dbReference>
<dbReference type="RefSeq" id="WP_303738382.1">
    <property type="nucleotide sequence ID" value="NZ_SUTK01000006.1"/>
</dbReference>
<dbReference type="AlphaFoldDB" id="A0A8T3VF82"/>
<feature type="transmembrane region" description="Helical" evidence="1">
    <location>
        <begin position="152"/>
        <end position="173"/>
    </location>
</feature>
<name>A0A8T3VF82_9EURY</name>
<dbReference type="Pfam" id="PF13240">
    <property type="entry name" value="Zn_Ribbon_1"/>
    <property type="match status" value="1"/>
</dbReference>
<dbReference type="InterPro" id="IPR026870">
    <property type="entry name" value="Zinc_ribbon_dom"/>
</dbReference>
<evidence type="ECO:0000256" key="1">
    <source>
        <dbReference type="SAM" id="Phobius"/>
    </source>
</evidence>
<feature type="transmembrane region" description="Helical" evidence="1">
    <location>
        <begin position="52"/>
        <end position="72"/>
    </location>
</feature>
<evidence type="ECO:0000313" key="4">
    <source>
        <dbReference type="Proteomes" id="UP000783037"/>
    </source>
</evidence>
<feature type="transmembrane region" description="Helical" evidence="1">
    <location>
        <begin position="126"/>
        <end position="145"/>
    </location>
</feature>
<comment type="caution">
    <text evidence="3">The sequence shown here is derived from an EMBL/GenBank/DDBJ whole genome shotgun (WGS) entry which is preliminary data.</text>
</comment>
<feature type="transmembrane region" description="Helical" evidence="1">
    <location>
        <begin position="103"/>
        <end position="120"/>
    </location>
</feature>
<accession>A0A8T3VF82</accession>
<organism evidence="3 4">
    <name type="scientific">Methanobrevibacter thaueri</name>
    <dbReference type="NCBI Taxonomy" id="190975"/>
    <lineage>
        <taxon>Archaea</taxon>
        <taxon>Methanobacteriati</taxon>
        <taxon>Methanobacteriota</taxon>
        <taxon>Methanomada group</taxon>
        <taxon>Methanobacteria</taxon>
        <taxon>Methanobacteriales</taxon>
        <taxon>Methanobacteriaceae</taxon>
        <taxon>Methanobrevibacter</taxon>
    </lineage>
</organism>
<evidence type="ECO:0000259" key="2">
    <source>
        <dbReference type="Pfam" id="PF13240"/>
    </source>
</evidence>